<protein>
    <submittedName>
        <fullName evidence="1">Uncharacterized protein</fullName>
    </submittedName>
</protein>
<comment type="caution">
    <text evidence="1">The sequence shown here is derived from an EMBL/GenBank/DDBJ whole genome shotgun (WGS) entry which is preliminary data.</text>
</comment>
<name>A0ABQ3IWV9_9RHOB</name>
<dbReference type="EMBL" id="BNCH01000002">
    <property type="protein sequence ID" value="GHE95433.1"/>
    <property type="molecule type" value="Genomic_DNA"/>
</dbReference>
<evidence type="ECO:0000313" key="1">
    <source>
        <dbReference type="EMBL" id="GHE95433.1"/>
    </source>
</evidence>
<gene>
    <name evidence="1" type="ORF">GCM10016455_15150</name>
</gene>
<keyword evidence="2" id="KW-1185">Reference proteome</keyword>
<accession>A0ABQ3IWV9</accession>
<dbReference type="RefSeq" id="WP_191285868.1">
    <property type="nucleotide sequence ID" value="NZ_BNCH01000002.1"/>
</dbReference>
<dbReference type="Proteomes" id="UP000609802">
    <property type="component" value="Unassembled WGS sequence"/>
</dbReference>
<sequence length="57" mass="6759">MNPRWFMRMAKWARHPPSAKRVKLVFAVVAICAALVIYEMLFGTPDWMQMEPLRLRP</sequence>
<proteinExistence type="predicted"/>
<evidence type="ECO:0000313" key="2">
    <source>
        <dbReference type="Proteomes" id="UP000609802"/>
    </source>
</evidence>
<reference evidence="2" key="1">
    <citation type="journal article" date="2019" name="Int. J. Syst. Evol. Microbiol.">
        <title>The Global Catalogue of Microorganisms (GCM) 10K type strain sequencing project: providing services to taxonomists for standard genome sequencing and annotation.</title>
        <authorList>
            <consortium name="The Broad Institute Genomics Platform"/>
            <consortium name="The Broad Institute Genome Sequencing Center for Infectious Disease"/>
            <person name="Wu L."/>
            <person name="Ma J."/>
        </authorList>
    </citation>
    <scope>NUCLEOTIDE SEQUENCE [LARGE SCALE GENOMIC DNA]</scope>
    <source>
        <strain evidence="2">KCTC 42443</strain>
    </source>
</reference>
<organism evidence="1 2">
    <name type="scientific">Aliiroseovarius zhejiangensis</name>
    <dbReference type="NCBI Taxonomy" id="1632025"/>
    <lineage>
        <taxon>Bacteria</taxon>
        <taxon>Pseudomonadati</taxon>
        <taxon>Pseudomonadota</taxon>
        <taxon>Alphaproteobacteria</taxon>
        <taxon>Rhodobacterales</taxon>
        <taxon>Paracoccaceae</taxon>
        <taxon>Aliiroseovarius</taxon>
    </lineage>
</organism>